<dbReference type="Pfam" id="PF00581">
    <property type="entry name" value="Rhodanese"/>
    <property type="match status" value="2"/>
</dbReference>
<dbReference type="SMART" id="SM00450">
    <property type="entry name" value="RHOD"/>
    <property type="match status" value="2"/>
</dbReference>
<evidence type="ECO:0000259" key="3">
    <source>
        <dbReference type="PROSITE" id="PS50206"/>
    </source>
</evidence>
<gene>
    <name evidence="4" type="ORF">UFOPK3401_01374</name>
</gene>
<dbReference type="EMBL" id="CAFBLM010000085">
    <property type="protein sequence ID" value="CAB4880166.1"/>
    <property type="molecule type" value="Genomic_DNA"/>
</dbReference>
<dbReference type="PANTHER" id="PTHR11364:SF27">
    <property type="entry name" value="SULFURTRANSFERASE"/>
    <property type="match status" value="1"/>
</dbReference>
<dbReference type="PANTHER" id="PTHR11364">
    <property type="entry name" value="THIOSULFATE SULFERTANSFERASE"/>
    <property type="match status" value="1"/>
</dbReference>
<evidence type="ECO:0000313" key="4">
    <source>
        <dbReference type="EMBL" id="CAB4880166.1"/>
    </source>
</evidence>
<dbReference type="GO" id="GO:0004792">
    <property type="term" value="F:thiosulfate-cyanide sulfurtransferase activity"/>
    <property type="evidence" value="ECO:0007669"/>
    <property type="project" value="TreeGrafter"/>
</dbReference>
<dbReference type="PROSITE" id="PS50206">
    <property type="entry name" value="RHODANESE_3"/>
    <property type="match status" value="2"/>
</dbReference>
<sequence length="284" mass="30018">MSDSALIRAHELAELVGQGEPVTILDVRWSLAGAQPDLFAQGHIPGAFFCDLERDLSDHTQSAEDAGRHPLPTAAAFTSSMQALGVNADELVVVYDAKESLAAARAWWCLTYFGHRNVRVLDGGFANWLAEGKPTEAGSFNQAEVPRGDFHAAAGNLPTVSIDHIASGEGLVLVDVRAPERFRGDHEPIDPVPGHIPGAINSPTLDLIEPDGRFLLPDAIRARFEASGVIDGAGLPVVAYCGSGVTAAHTVLALSLIGISAALFPGSYSQWCRNSERPVVRGGV</sequence>
<proteinExistence type="predicted"/>
<feature type="domain" description="Rhodanese" evidence="3">
    <location>
        <begin position="167"/>
        <end position="280"/>
    </location>
</feature>
<accession>A0A6J7EB51</accession>
<keyword evidence="2" id="KW-0677">Repeat</keyword>
<feature type="domain" description="Rhodanese" evidence="3">
    <location>
        <begin position="18"/>
        <end position="137"/>
    </location>
</feature>
<organism evidence="4">
    <name type="scientific">freshwater metagenome</name>
    <dbReference type="NCBI Taxonomy" id="449393"/>
    <lineage>
        <taxon>unclassified sequences</taxon>
        <taxon>metagenomes</taxon>
        <taxon>ecological metagenomes</taxon>
    </lineage>
</organism>
<reference evidence="4" key="1">
    <citation type="submission" date="2020-05" db="EMBL/GenBank/DDBJ databases">
        <authorList>
            <person name="Chiriac C."/>
            <person name="Salcher M."/>
            <person name="Ghai R."/>
            <person name="Kavagutti S V."/>
        </authorList>
    </citation>
    <scope>NUCLEOTIDE SEQUENCE</scope>
</reference>
<dbReference type="CDD" id="cd01449">
    <property type="entry name" value="TST_Repeat_2"/>
    <property type="match status" value="1"/>
</dbReference>
<evidence type="ECO:0000256" key="2">
    <source>
        <dbReference type="ARBA" id="ARBA00022737"/>
    </source>
</evidence>
<dbReference type="SUPFAM" id="SSF52821">
    <property type="entry name" value="Rhodanese/Cell cycle control phosphatase"/>
    <property type="match status" value="2"/>
</dbReference>
<evidence type="ECO:0000256" key="1">
    <source>
        <dbReference type="ARBA" id="ARBA00022679"/>
    </source>
</evidence>
<dbReference type="CDD" id="cd01448">
    <property type="entry name" value="TST_Repeat_1"/>
    <property type="match status" value="1"/>
</dbReference>
<dbReference type="InterPro" id="IPR036873">
    <property type="entry name" value="Rhodanese-like_dom_sf"/>
</dbReference>
<dbReference type="AlphaFoldDB" id="A0A6J7EB51"/>
<name>A0A6J7EB51_9ZZZZ</name>
<keyword evidence="1" id="KW-0808">Transferase</keyword>
<dbReference type="InterPro" id="IPR045078">
    <property type="entry name" value="TST/MPST-like"/>
</dbReference>
<dbReference type="Gene3D" id="3.40.250.10">
    <property type="entry name" value="Rhodanese-like domain"/>
    <property type="match status" value="2"/>
</dbReference>
<protein>
    <submittedName>
        <fullName evidence="4">Unannotated protein</fullName>
    </submittedName>
</protein>
<dbReference type="InterPro" id="IPR001763">
    <property type="entry name" value="Rhodanese-like_dom"/>
</dbReference>